<accession>A0AAW0Q236</accession>
<evidence type="ECO:0000313" key="4">
    <source>
        <dbReference type="Proteomes" id="UP001392437"/>
    </source>
</evidence>
<dbReference type="EMBL" id="JAQQWP010000013">
    <property type="protein sequence ID" value="KAK8092480.1"/>
    <property type="molecule type" value="Genomic_DNA"/>
</dbReference>
<dbReference type="AlphaFoldDB" id="A0AAW0Q236"/>
<name>A0AAW0Q236_9PEZI</name>
<evidence type="ECO:0000313" key="3">
    <source>
        <dbReference type="EMBL" id="KAK8092480.1"/>
    </source>
</evidence>
<evidence type="ECO:0000259" key="2">
    <source>
        <dbReference type="PROSITE" id="PS51782"/>
    </source>
</evidence>
<dbReference type="PROSITE" id="PS51782">
    <property type="entry name" value="LYSM"/>
    <property type="match status" value="1"/>
</dbReference>
<sequence length="239" mass="27250">MVGVIRISSMYVPFVMACLLAVGNCVDSEAEWPEPNVVNQPPLQPGDVNCRYSARTNYVVDQKTCERLCDSNEITIEKFLMLNPTVARDCSNIQPNSEYCVRGFIEPVRAYDGRCGPKYRNATCSGMAMGQCCNKRTWQCGQSIVDCHPEICYKGGMSICGRPSFRDTTWTKDQTCGYILGERWCNGEQDVCCRNLEENDYCGISTWAWEDDNKVVYSAKIRRWRTDLHGPRPESQRWV</sequence>
<keyword evidence="4" id="KW-1185">Reference proteome</keyword>
<dbReference type="PROSITE" id="PS51257">
    <property type="entry name" value="PROKAR_LIPOPROTEIN"/>
    <property type="match status" value="1"/>
</dbReference>
<dbReference type="Proteomes" id="UP001392437">
    <property type="component" value="Unassembled WGS sequence"/>
</dbReference>
<proteinExistence type="predicted"/>
<reference evidence="3 4" key="1">
    <citation type="submission" date="2023-01" db="EMBL/GenBank/DDBJ databases">
        <title>Analysis of 21 Apiospora genomes using comparative genomics revels a genus with tremendous synthesis potential of carbohydrate active enzymes and secondary metabolites.</title>
        <authorList>
            <person name="Sorensen T."/>
        </authorList>
    </citation>
    <scope>NUCLEOTIDE SEQUENCE [LARGE SCALE GENOMIC DNA]</scope>
    <source>
        <strain evidence="3 4">CBS 117206</strain>
    </source>
</reference>
<feature type="chain" id="PRO_5043799553" evidence="1">
    <location>
        <begin position="18"/>
        <end position="239"/>
    </location>
</feature>
<dbReference type="InterPro" id="IPR018392">
    <property type="entry name" value="LysM"/>
</dbReference>
<dbReference type="InterPro" id="IPR036779">
    <property type="entry name" value="LysM_dom_sf"/>
</dbReference>
<evidence type="ECO:0000256" key="1">
    <source>
        <dbReference type="SAM" id="SignalP"/>
    </source>
</evidence>
<gene>
    <name evidence="3" type="ORF">PG999_014679</name>
</gene>
<comment type="caution">
    <text evidence="3">The sequence shown here is derived from an EMBL/GenBank/DDBJ whole genome shotgun (WGS) entry which is preliminary data.</text>
</comment>
<feature type="domain" description="LysM" evidence="2">
    <location>
        <begin position="55"/>
        <end position="101"/>
    </location>
</feature>
<dbReference type="Gene3D" id="3.10.350.10">
    <property type="entry name" value="LysM domain"/>
    <property type="match status" value="1"/>
</dbReference>
<feature type="signal peptide" evidence="1">
    <location>
        <begin position="1"/>
        <end position="17"/>
    </location>
</feature>
<organism evidence="3 4">
    <name type="scientific">Apiospora kogelbergensis</name>
    <dbReference type="NCBI Taxonomy" id="1337665"/>
    <lineage>
        <taxon>Eukaryota</taxon>
        <taxon>Fungi</taxon>
        <taxon>Dikarya</taxon>
        <taxon>Ascomycota</taxon>
        <taxon>Pezizomycotina</taxon>
        <taxon>Sordariomycetes</taxon>
        <taxon>Xylariomycetidae</taxon>
        <taxon>Amphisphaeriales</taxon>
        <taxon>Apiosporaceae</taxon>
        <taxon>Apiospora</taxon>
    </lineage>
</organism>
<keyword evidence="1" id="KW-0732">Signal</keyword>
<protein>
    <submittedName>
        <fullName evidence="3">Carbohydrate-binding module family 18 protein</fullName>
    </submittedName>
</protein>